<feature type="transmembrane region" description="Helical" evidence="1">
    <location>
        <begin position="126"/>
        <end position="148"/>
    </location>
</feature>
<dbReference type="RefSeq" id="WP_214621786.1">
    <property type="nucleotide sequence ID" value="NZ_JAHGAW010000002.1"/>
</dbReference>
<dbReference type="EMBL" id="JAHGAW010000002">
    <property type="protein sequence ID" value="MBT2186041.1"/>
    <property type="molecule type" value="Genomic_DNA"/>
</dbReference>
<feature type="transmembrane region" description="Helical" evidence="1">
    <location>
        <begin position="316"/>
        <end position="339"/>
    </location>
</feature>
<feature type="transmembrane region" description="Helical" evidence="1">
    <location>
        <begin position="378"/>
        <end position="397"/>
    </location>
</feature>
<feature type="transmembrane region" description="Helical" evidence="1">
    <location>
        <begin position="160"/>
        <end position="180"/>
    </location>
</feature>
<proteinExistence type="predicted"/>
<feature type="transmembrane region" description="Helical" evidence="1">
    <location>
        <begin position="100"/>
        <end position="120"/>
    </location>
</feature>
<gene>
    <name evidence="2" type="ORF">KK488_03695</name>
</gene>
<dbReference type="Gene3D" id="1.20.1250.20">
    <property type="entry name" value="MFS general substrate transporter like domains"/>
    <property type="match status" value="1"/>
</dbReference>
<evidence type="ECO:0008006" key="4">
    <source>
        <dbReference type="Google" id="ProtNLM"/>
    </source>
</evidence>
<feature type="transmembrane region" description="Helical" evidence="1">
    <location>
        <begin position="39"/>
        <end position="61"/>
    </location>
</feature>
<keyword evidence="3" id="KW-1185">Reference proteome</keyword>
<sequence length="418" mass="43094">MIEDDPQKLKETTTMTTNTAVSTFDTQSQHVTLLQSGGLIGFGVLALLPNGVISTLLGALVDEGRLTEAGVGVTAMFEAVLMAATLIGCSMFMAPRRLRATAFGVTVALTAANLATRGASGEMLNVVRGVAGVAEGLMMWLGASMIVRTRNPARTSALKFLVLSLSQLAVSGLLTGIVLPQFGADGAYVLIGAITMTGCILAFFAADSLGELPGAKGRVRGNPTPLGWVALFAVLVYTGALSAVIIYTVPLAQSFGLSVTSARTAVSVYLGASILGSFLAAIIAGRVSYVLVLSCTTLCFLGIWSVYALSLGTVSFILATGMSGVVAMFVAPFVTPMLIDIDPSRRTALQGGGAQLLSGGLGPFIAATVIPFGGTHMVLVASSTMLLTGIAMIMLIIKYNRTLIRDRAVLQTAISAEA</sequence>
<evidence type="ECO:0000313" key="3">
    <source>
        <dbReference type="Proteomes" id="UP001138757"/>
    </source>
</evidence>
<name>A0A9X1D9T5_9SPHN</name>
<feature type="transmembrane region" description="Helical" evidence="1">
    <location>
        <begin position="351"/>
        <end position="372"/>
    </location>
</feature>
<feature type="transmembrane region" description="Helical" evidence="1">
    <location>
        <begin position="261"/>
        <end position="282"/>
    </location>
</feature>
<feature type="transmembrane region" description="Helical" evidence="1">
    <location>
        <begin position="73"/>
        <end position="93"/>
    </location>
</feature>
<organism evidence="2 3">
    <name type="scientific">Sphingobium nicotianae</name>
    <dbReference type="NCBI Taxonomy" id="2782607"/>
    <lineage>
        <taxon>Bacteria</taxon>
        <taxon>Pseudomonadati</taxon>
        <taxon>Pseudomonadota</taxon>
        <taxon>Alphaproteobacteria</taxon>
        <taxon>Sphingomonadales</taxon>
        <taxon>Sphingomonadaceae</taxon>
        <taxon>Sphingobium</taxon>
    </lineage>
</organism>
<dbReference type="AlphaFoldDB" id="A0A9X1D9T5"/>
<accession>A0A9X1D9T5</accession>
<comment type="caution">
    <text evidence="2">The sequence shown here is derived from an EMBL/GenBank/DDBJ whole genome shotgun (WGS) entry which is preliminary data.</text>
</comment>
<feature type="transmembrane region" description="Helical" evidence="1">
    <location>
        <begin position="186"/>
        <end position="206"/>
    </location>
</feature>
<dbReference type="SUPFAM" id="SSF103473">
    <property type="entry name" value="MFS general substrate transporter"/>
    <property type="match status" value="1"/>
</dbReference>
<evidence type="ECO:0000256" key="1">
    <source>
        <dbReference type="SAM" id="Phobius"/>
    </source>
</evidence>
<keyword evidence="1" id="KW-0472">Membrane</keyword>
<evidence type="ECO:0000313" key="2">
    <source>
        <dbReference type="EMBL" id="MBT2186041.1"/>
    </source>
</evidence>
<protein>
    <recommendedName>
        <fullName evidence="4">MFS transporter</fullName>
    </recommendedName>
</protein>
<feature type="transmembrane region" description="Helical" evidence="1">
    <location>
        <begin position="289"/>
        <end position="310"/>
    </location>
</feature>
<keyword evidence="1" id="KW-0812">Transmembrane</keyword>
<dbReference type="InterPro" id="IPR036259">
    <property type="entry name" value="MFS_trans_sf"/>
</dbReference>
<dbReference type="Proteomes" id="UP001138757">
    <property type="component" value="Unassembled WGS sequence"/>
</dbReference>
<feature type="transmembrane region" description="Helical" evidence="1">
    <location>
        <begin position="226"/>
        <end position="249"/>
    </location>
</feature>
<reference evidence="2" key="1">
    <citation type="submission" date="2021-05" db="EMBL/GenBank/DDBJ databases">
        <title>Genome of Sphingobium sp. strain.</title>
        <authorList>
            <person name="Fan R."/>
        </authorList>
    </citation>
    <scope>NUCLEOTIDE SEQUENCE</scope>
    <source>
        <strain evidence="2">H33</strain>
    </source>
</reference>
<keyword evidence="1" id="KW-1133">Transmembrane helix</keyword>